<name>A0A0N5AXF3_9BILA</name>
<dbReference type="Pfam" id="PF00338">
    <property type="entry name" value="Ribosomal_S10"/>
    <property type="match status" value="1"/>
</dbReference>
<dbReference type="PANTHER" id="PTHR13473:SF0">
    <property type="entry name" value="LARGE RIBOSOMAL SUBUNIT PROTEIN ML48"/>
    <property type="match status" value="1"/>
</dbReference>
<evidence type="ECO:0000256" key="1">
    <source>
        <dbReference type="ARBA" id="ARBA00022980"/>
    </source>
</evidence>
<evidence type="ECO:0000313" key="4">
    <source>
        <dbReference type="Proteomes" id="UP000046393"/>
    </source>
</evidence>
<evidence type="ECO:0000259" key="3">
    <source>
        <dbReference type="SMART" id="SM01403"/>
    </source>
</evidence>
<dbReference type="AlphaFoldDB" id="A0A0N5AXF3"/>
<dbReference type="SMART" id="SM01403">
    <property type="entry name" value="Ribosomal_S10"/>
    <property type="match status" value="1"/>
</dbReference>
<sequence length="186" mass="21914">MATCRQSIWRVMKQNFRCFASLREKVGPISSQDLYEPKFEVVRKYPEYDMLNVRLQGYDYVPLENYQSFVHKIAKRFGFTVEDSFAVAAKNERAIVYKPNSKVVQSDFTLTTYDRQLNICRVSTTRLPLFLKLLHAHLPVGVKLSIKKHEKSDEEYRYIPDLLLKEKQAELKSFDDPIVRRALGWE</sequence>
<dbReference type="Proteomes" id="UP000046393">
    <property type="component" value="Unplaced"/>
</dbReference>
<dbReference type="SUPFAM" id="SSF54999">
    <property type="entry name" value="Ribosomal protein S10"/>
    <property type="match status" value="1"/>
</dbReference>
<evidence type="ECO:0000313" key="5">
    <source>
        <dbReference type="WBParaSite" id="SMUV_0000963001-mRNA-1"/>
    </source>
</evidence>
<keyword evidence="1" id="KW-0689">Ribosomal protein</keyword>
<evidence type="ECO:0000256" key="2">
    <source>
        <dbReference type="ARBA" id="ARBA00023274"/>
    </source>
</evidence>
<keyword evidence="2" id="KW-0687">Ribonucleoprotein</keyword>
<dbReference type="InterPro" id="IPR027486">
    <property type="entry name" value="Ribosomal_uS10_dom"/>
</dbReference>
<dbReference type="Gene3D" id="3.30.70.600">
    <property type="entry name" value="Ribosomal protein S10 domain"/>
    <property type="match status" value="1"/>
</dbReference>
<feature type="domain" description="Small ribosomal subunit protein uS10" evidence="3">
    <location>
        <begin position="52"/>
        <end position="147"/>
    </location>
</feature>
<dbReference type="PANTHER" id="PTHR13473">
    <property type="entry name" value="MITOCHONDRIAL RIBOSOMAL PROTEIN L48"/>
    <property type="match status" value="1"/>
</dbReference>
<dbReference type="GO" id="GO:0005761">
    <property type="term" value="C:mitochondrial ribosome"/>
    <property type="evidence" value="ECO:0007669"/>
    <property type="project" value="InterPro"/>
</dbReference>
<dbReference type="InterPro" id="IPR036838">
    <property type="entry name" value="Ribosomal_uS10_dom_sf"/>
</dbReference>
<dbReference type="GO" id="GO:1990904">
    <property type="term" value="C:ribonucleoprotein complex"/>
    <property type="evidence" value="ECO:0007669"/>
    <property type="project" value="UniProtKB-KW"/>
</dbReference>
<dbReference type="WBParaSite" id="SMUV_0000963001-mRNA-1">
    <property type="protein sequence ID" value="SMUV_0000963001-mRNA-1"/>
    <property type="gene ID" value="SMUV_0000963001"/>
</dbReference>
<reference evidence="5" key="1">
    <citation type="submission" date="2017-02" db="UniProtKB">
        <authorList>
            <consortium name="WormBaseParasite"/>
        </authorList>
    </citation>
    <scope>IDENTIFICATION</scope>
</reference>
<proteinExistence type="predicted"/>
<accession>A0A0N5AXF3</accession>
<protein>
    <submittedName>
        <fullName evidence="5">Ribosomal_S10 domain-containing protein</fullName>
    </submittedName>
</protein>
<dbReference type="InterPro" id="IPR027487">
    <property type="entry name" value="Ribosomal_mL48"/>
</dbReference>
<keyword evidence="4" id="KW-1185">Reference proteome</keyword>
<dbReference type="STRING" id="451379.A0A0N5AXF3"/>
<organism evidence="4 5">
    <name type="scientific">Syphacia muris</name>
    <dbReference type="NCBI Taxonomy" id="451379"/>
    <lineage>
        <taxon>Eukaryota</taxon>
        <taxon>Metazoa</taxon>
        <taxon>Ecdysozoa</taxon>
        <taxon>Nematoda</taxon>
        <taxon>Chromadorea</taxon>
        <taxon>Rhabditida</taxon>
        <taxon>Spirurina</taxon>
        <taxon>Oxyuridomorpha</taxon>
        <taxon>Oxyuroidea</taxon>
        <taxon>Oxyuridae</taxon>
        <taxon>Syphacia</taxon>
    </lineage>
</organism>